<evidence type="ECO:0000313" key="4">
    <source>
        <dbReference type="EMBL" id="HIW90502.1"/>
    </source>
</evidence>
<reference evidence="4" key="2">
    <citation type="submission" date="2021-04" db="EMBL/GenBank/DDBJ databases">
        <authorList>
            <person name="Gilroy R."/>
        </authorList>
    </citation>
    <scope>NUCLEOTIDE SEQUENCE</scope>
    <source>
        <strain evidence="4">CHK32-1732</strain>
    </source>
</reference>
<dbReference type="SUPFAM" id="SSF56112">
    <property type="entry name" value="Protein kinase-like (PK-like)"/>
    <property type="match status" value="1"/>
</dbReference>
<dbReference type="InterPro" id="IPR050154">
    <property type="entry name" value="UbiB_kinase"/>
</dbReference>
<keyword evidence="4" id="KW-0418">Kinase</keyword>
<dbReference type="AlphaFoldDB" id="A0A9D1RPM3"/>
<dbReference type="InterPro" id="IPR011009">
    <property type="entry name" value="Kinase-like_dom_sf"/>
</dbReference>
<evidence type="ECO:0000256" key="1">
    <source>
        <dbReference type="ARBA" id="ARBA00009670"/>
    </source>
</evidence>
<sequence length="552" mass="60983">MTFGALLIVQTWWYDLVLPRIGLRSISRRTQERRMVRAAERFRRLATDLGGLMIKVGQFMSTRIDVLPTSVTDELATLQDKVPAVEFEAMRDLAERELGMPLERAFATFDTTPLAAASLGQAYRARLRPSDADGATGVPFTDVVVKIQRPGIGDIVEVDLAALRRIAGWLARIRFISQRADIPGLVDEFAVTSYEEIDYLHEASEANAFAADFADDPQVRVPDVVWERSVRRVLTLQDVSAIKISDTAALRAVGIDPSEVAERLAEVMFTQFFDNGHFHADPHPGNIFVTPGLSGDDFKLTFIDFGMTGSVDDTLRAGLRDLVMAVGTRDGDGMITSMEKLGVLLPTADTSELKRAMTELFERFGGMGIMDLQHVERKEFEEFAHRFRDVIRSMPFQLPENFLLIMRSVSMMSGLCSTLNPEFNVWDSVEPFAAKLVREQAGDSAKEMAHRAVTTAADTARVIGRLPGRLDHVITVVESGDLSVNTPQVERQLKRLERAALRIVAAFLFVGLVIGGAVLRQSAGWPGPTGTTMMVVSALPFLYAVFGGKRTT</sequence>
<dbReference type="Pfam" id="PF03109">
    <property type="entry name" value="ABC1"/>
    <property type="match status" value="1"/>
</dbReference>
<evidence type="ECO:0000259" key="3">
    <source>
        <dbReference type="Pfam" id="PF03109"/>
    </source>
</evidence>
<dbReference type="PANTHER" id="PTHR10566">
    <property type="entry name" value="CHAPERONE-ACTIVITY OF BC1 COMPLEX CABC1 -RELATED"/>
    <property type="match status" value="1"/>
</dbReference>
<keyword evidence="4" id="KW-0808">Transferase</keyword>
<gene>
    <name evidence="4" type="ORF">H9870_02410</name>
</gene>
<dbReference type="Proteomes" id="UP000824190">
    <property type="component" value="Unassembled WGS sequence"/>
</dbReference>
<feature type="domain" description="ABC1 atypical kinase-like" evidence="3">
    <location>
        <begin position="78"/>
        <end position="336"/>
    </location>
</feature>
<keyword evidence="2" id="KW-0812">Transmembrane</keyword>
<keyword evidence="2" id="KW-0472">Membrane</keyword>
<comment type="similarity">
    <text evidence="1">Belongs to the protein kinase superfamily. ADCK protein kinase family.</text>
</comment>
<reference evidence="4" key="1">
    <citation type="journal article" date="2021" name="PeerJ">
        <title>Extensive microbial diversity within the chicken gut microbiome revealed by metagenomics and culture.</title>
        <authorList>
            <person name="Gilroy R."/>
            <person name="Ravi A."/>
            <person name="Getino M."/>
            <person name="Pursley I."/>
            <person name="Horton D.L."/>
            <person name="Alikhan N.F."/>
            <person name="Baker D."/>
            <person name="Gharbi K."/>
            <person name="Hall N."/>
            <person name="Watson M."/>
            <person name="Adriaenssens E.M."/>
            <person name="Foster-Nyarko E."/>
            <person name="Jarju S."/>
            <person name="Secka A."/>
            <person name="Antonio M."/>
            <person name="Oren A."/>
            <person name="Chaudhuri R.R."/>
            <person name="La Ragione R."/>
            <person name="Hildebrand F."/>
            <person name="Pallen M.J."/>
        </authorList>
    </citation>
    <scope>NUCLEOTIDE SEQUENCE</scope>
    <source>
        <strain evidence="4">CHK32-1732</strain>
    </source>
</reference>
<dbReference type="InterPro" id="IPR004147">
    <property type="entry name" value="ABC1_dom"/>
</dbReference>
<comment type="caution">
    <text evidence="4">The sequence shown here is derived from an EMBL/GenBank/DDBJ whole genome shotgun (WGS) entry which is preliminary data.</text>
</comment>
<dbReference type="GO" id="GO:0016301">
    <property type="term" value="F:kinase activity"/>
    <property type="evidence" value="ECO:0007669"/>
    <property type="project" value="UniProtKB-KW"/>
</dbReference>
<accession>A0A9D1RPM3</accession>
<dbReference type="PANTHER" id="PTHR10566:SF113">
    <property type="entry name" value="PROTEIN ACTIVITY OF BC1 COMPLEX KINASE 7, CHLOROPLASTIC"/>
    <property type="match status" value="1"/>
</dbReference>
<feature type="transmembrane region" description="Helical" evidence="2">
    <location>
        <begin position="499"/>
        <end position="519"/>
    </location>
</feature>
<evidence type="ECO:0000313" key="5">
    <source>
        <dbReference type="Proteomes" id="UP000824190"/>
    </source>
</evidence>
<protein>
    <submittedName>
        <fullName evidence="4">AarF/ABC1/UbiB kinase family protein</fullName>
    </submittedName>
</protein>
<dbReference type="EMBL" id="DXGC01000021">
    <property type="protein sequence ID" value="HIW90502.1"/>
    <property type="molecule type" value="Genomic_DNA"/>
</dbReference>
<proteinExistence type="inferred from homology"/>
<evidence type="ECO:0000256" key="2">
    <source>
        <dbReference type="SAM" id="Phobius"/>
    </source>
</evidence>
<name>A0A9D1RPM3_9CORY</name>
<feature type="transmembrane region" description="Helical" evidence="2">
    <location>
        <begin position="525"/>
        <end position="546"/>
    </location>
</feature>
<dbReference type="CDD" id="cd05121">
    <property type="entry name" value="ABC1_ADCK3-like"/>
    <property type="match status" value="1"/>
</dbReference>
<organism evidence="4 5">
    <name type="scientific">Candidatus Corynebacterium avicola</name>
    <dbReference type="NCBI Taxonomy" id="2838527"/>
    <lineage>
        <taxon>Bacteria</taxon>
        <taxon>Bacillati</taxon>
        <taxon>Actinomycetota</taxon>
        <taxon>Actinomycetes</taxon>
        <taxon>Mycobacteriales</taxon>
        <taxon>Corynebacteriaceae</taxon>
        <taxon>Corynebacterium</taxon>
    </lineage>
</organism>
<keyword evidence="2" id="KW-1133">Transmembrane helix</keyword>